<feature type="transmembrane region" description="Helical" evidence="1">
    <location>
        <begin position="188"/>
        <end position="207"/>
    </location>
</feature>
<dbReference type="AlphaFoldDB" id="A0A3B0YWR7"/>
<evidence type="ECO:0008006" key="3">
    <source>
        <dbReference type="Google" id="ProtNLM"/>
    </source>
</evidence>
<proteinExistence type="predicted"/>
<feature type="transmembrane region" description="Helical" evidence="1">
    <location>
        <begin position="61"/>
        <end position="82"/>
    </location>
</feature>
<name>A0A3B0YWR7_9ZZZZ</name>
<gene>
    <name evidence="2" type="ORF">MNBD_GAMMA18-1702</name>
</gene>
<protein>
    <recommendedName>
        <fullName evidence="3">DUF1109 domain-containing protein</fullName>
    </recommendedName>
</protein>
<organism evidence="2">
    <name type="scientific">hydrothermal vent metagenome</name>
    <dbReference type="NCBI Taxonomy" id="652676"/>
    <lineage>
        <taxon>unclassified sequences</taxon>
        <taxon>metagenomes</taxon>
        <taxon>ecological metagenomes</taxon>
    </lineage>
</organism>
<keyword evidence="1" id="KW-0812">Transmembrane</keyword>
<dbReference type="Pfam" id="PF06532">
    <property type="entry name" value="NrsF"/>
    <property type="match status" value="1"/>
</dbReference>
<reference evidence="2" key="1">
    <citation type="submission" date="2018-06" db="EMBL/GenBank/DDBJ databases">
        <authorList>
            <person name="Zhirakovskaya E."/>
        </authorList>
    </citation>
    <scope>NUCLEOTIDE SEQUENCE</scope>
</reference>
<keyword evidence="1" id="KW-1133">Transmembrane helix</keyword>
<dbReference type="InterPro" id="IPR009495">
    <property type="entry name" value="NrsF"/>
</dbReference>
<dbReference type="EMBL" id="UOFP01000096">
    <property type="protein sequence ID" value="VAW85485.1"/>
    <property type="molecule type" value="Genomic_DNA"/>
</dbReference>
<accession>A0A3B0YWR7</accession>
<feature type="transmembrane region" description="Helical" evidence="1">
    <location>
        <begin position="29"/>
        <end position="49"/>
    </location>
</feature>
<keyword evidence="1" id="KW-0472">Membrane</keyword>
<evidence type="ECO:0000256" key="1">
    <source>
        <dbReference type="SAM" id="Phobius"/>
    </source>
</evidence>
<sequence>MSDNVNKLVGQLLDSHQPVTPEHHPLLRVMPLLFGVIAYMVCVTLLIGLRADWQAMLSESAIHQIELLLSFVVSVMGMLAAGWLRIPYASNQRLFVRLALGTGALFLGFQLFRLISEGINFATLQALIDCYIDSLLLATLPTIALVMNQRSGSSTHPYLSALMGTFAIAGFAWIGLRLTCGYDLAGHNAIVQLSPFMLLGVVMGLFAKRLYRW</sequence>
<evidence type="ECO:0000313" key="2">
    <source>
        <dbReference type="EMBL" id="VAW85485.1"/>
    </source>
</evidence>
<feature type="transmembrane region" description="Helical" evidence="1">
    <location>
        <begin position="158"/>
        <end position="176"/>
    </location>
</feature>
<feature type="transmembrane region" description="Helical" evidence="1">
    <location>
        <begin position="94"/>
        <end position="112"/>
    </location>
</feature>